<evidence type="ECO:0000313" key="3">
    <source>
        <dbReference type="EMBL" id="MDR5904174.1"/>
    </source>
</evidence>
<organism evidence="3 4">
    <name type="scientific">Franzmannia qiaohouensis</name>
    <dbReference type="NCBI Taxonomy" id="1329370"/>
    <lineage>
        <taxon>Bacteria</taxon>
        <taxon>Pseudomonadati</taxon>
        <taxon>Pseudomonadota</taxon>
        <taxon>Gammaproteobacteria</taxon>
        <taxon>Oceanospirillales</taxon>
        <taxon>Halomonadaceae</taxon>
        <taxon>Franzmannia</taxon>
    </lineage>
</organism>
<dbReference type="Proteomes" id="UP001251374">
    <property type="component" value="Unassembled WGS sequence"/>
</dbReference>
<keyword evidence="1" id="KW-0732">Signal</keyword>
<dbReference type="Gene3D" id="3.10.450.40">
    <property type="match status" value="1"/>
</dbReference>
<reference evidence="3 4" key="1">
    <citation type="submission" date="2023-04" db="EMBL/GenBank/DDBJ databases">
        <title>A long-awaited taxogenomic arrangement of the family Halomonadaceae.</title>
        <authorList>
            <person name="De La Haba R."/>
            <person name="Chuvochina M."/>
            <person name="Wittouck S."/>
            <person name="Arahal D.R."/>
            <person name="Sanchez-Porro C."/>
            <person name="Hugenholtz P."/>
            <person name="Ventosa A."/>
        </authorList>
    </citation>
    <scope>NUCLEOTIDE SEQUENCE [LARGE SCALE GENOMIC DNA]</scope>
    <source>
        <strain evidence="3 4">DSM 26770</strain>
    </source>
</reference>
<dbReference type="EMBL" id="JARWAM010000002">
    <property type="protein sequence ID" value="MDR5904174.1"/>
    <property type="molecule type" value="Genomic_DNA"/>
</dbReference>
<sequence>MIIHRLSLAGQRMVCAALLALALGGAPSTPADTHQPLHGEVRRGELVPLEQILDWLEAHYLGEVLEVELERDDGAVLYEIKMIGPQGQIVEFEFDAHSGQLMAMEGVNINAMQREGQ</sequence>
<feature type="domain" description="PepSY" evidence="2">
    <location>
        <begin position="47"/>
        <end position="104"/>
    </location>
</feature>
<feature type="chain" id="PRO_5046549974" evidence="1">
    <location>
        <begin position="32"/>
        <end position="117"/>
    </location>
</feature>
<evidence type="ECO:0000256" key="1">
    <source>
        <dbReference type="SAM" id="SignalP"/>
    </source>
</evidence>
<evidence type="ECO:0000313" key="4">
    <source>
        <dbReference type="Proteomes" id="UP001251374"/>
    </source>
</evidence>
<evidence type="ECO:0000259" key="2">
    <source>
        <dbReference type="Pfam" id="PF03413"/>
    </source>
</evidence>
<feature type="signal peptide" evidence="1">
    <location>
        <begin position="1"/>
        <end position="31"/>
    </location>
</feature>
<keyword evidence="4" id="KW-1185">Reference proteome</keyword>
<dbReference type="RefSeq" id="WP_309716613.1">
    <property type="nucleotide sequence ID" value="NZ_JARWAM010000002.1"/>
</dbReference>
<accession>A0ABU1HBC8</accession>
<dbReference type="InterPro" id="IPR025711">
    <property type="entry name" value="PepSY"/>
</dbReference>
<gene>
    <name evidence="3" type="ORF">QC821_02680</name>
</gene>
<protein>
    <submittedName>
        <fullName evidence="3">PepSY domain-containing protein</fullName>
    </submittedName>
</protein>
<proteinExistence type="predicted"/>
<name>A0ABU1HBC8_9GAMM</name>
<comment type="caution">
    <text evidence="3">The sequence shown here is derived from an EMBL/GenBank/DDBJ whole genome shotgun (WGS) entry which is preliminary data.</text>
</comment>
<dbReference type="Pfam" id="PF03413">
    <property type="entry name" value="PepSY"/>
    <property type="match status" value="1"/>
</dbReference>